<dbReference type="Pfam" id="PF25053">
    <property type="entry name" value="DUF7791"/>
    <property type="match status" value="1"/>
</dbReference>
<keyword evidence="3" id="KW-1185">Reference proteome</keyword>
<feature type="domain" description="DUF7791" evidence="1">
    <location>
        <begin position="41"/>
        <end position="177"/>
    </location>
</feature>
<proteinExistence type="predicted"/>
<dbReference type="InterPro" id="IPR056693">
    <property type="entry name" value="DUF7791"/>
</dbReference>
<reference evidence="2 3" key="1">
    <citation type="journal article" date="2024" name="Commun. Biol.">
        <title>Comparative genomic analysis of thermophilic fungi reveals convergent evolutionary adaptations and gene losses.</title>
        <authorList>
            <person name="Steindorff A.S."/>
            <person name="Aguilar-Pontes M.V."/>
            <person name="Robinson A.J."/>
            <person name="Andreopoulos B."/>
            <person name="LaButti K."/>
            <person name="Kuo A."/>
            <person name="Mondo S."/>
            <person name="Riley R."/>
            <person name="Otillar R."/>
            <person name="Haridas S."/>
            <person name="Lipzen A."/>
            <person name="Grimwood J."/>
            <person name="Schmutz J."/>
            <person name="Clum A."/>
            <person name="Reid I.D."/>
            <person name="Moisan M.C."/>
            <person name="Butler G."/>
            <person name="Nguyen T.T.M."/>
            <person name="Dewar K."/>
            <person name="Conant G."/>
            <person name="Drula E."/>
            <person name="Henrissat B."/>
            <person name="Hansel C."/>
            <person name="Singer S."/>
            <person name="Hutchinson M.I."/>
            <person name="de Vries R.P."/>
            <person name="Natvig D.O."/>
            <person name="Powell A.J."/>
            <person name="Tsang A."/>
            <person name="Grigoriev I.V."/>
        </authorList>
    </citation>
    <scope>NUCLEOTIDE SEQUENCE [LARGE SCALE GENOMIC DNA]</scope>
    <source>
        <strain evidence="2 3">CBS 620.91</strain>
    </source>
</reference>
<protein>
    <recommendedName>
        <fullName evidence="1">DUF7791 domain-containing protein</fullName>
    </recommendedName>
</protein>
<name>A0ABR3VEY1_HUMIN</name>
<accession>A0ABR3VEY1</accession>
<dbReference type="PANTHER" id="PTHR10039:SF5">
    <property type="entry name" value="NACHT DOMAIN-CONTAINING PROTEIN"/>
    <property type="match status" value="1"/>
</dbReference>
<dbReference type="Proteomes" id="UP001583172">
    <property type="component" value="Unassembled WGS sequence"/>
</dbReference>
<organism evidence="2 3">
    <name type="scientific">Humicola insolens</name>
    <name type="common">Soft-rot fungus</name>
    <dbReference type="NCBI Taxonomy" id="85995"/>
    <lineage>
        <taxon>Eukaryota</taxon>
        <taxon>Fungi</taxon>
        <taxon>Dikarya</taxon>
        <taxon>Ascomycota</taxon>
        <taxon>Pezizomycotina</taxon>
        <taxon>Sordariomycetes</taxon>
        <taxon>Sordariomycetidae</taxon>
        <taxon>Sordariales</taxon>
        <taxon>Chaetomiaceae</taxon>
        <taxon>Mycothermus</taxon>
    </lineage>
</organism>
<dbReference type="EMBL" id="JAZGSY010000114">
    <property type="protein sequence ID" value="KAL1840420.1"/>
    <property type="molecule type" value="Genomic_DNA"/>
</dbReference>
<dbReference type="PANTHER" id="PTHR10039">
    <property type="entry name" value="AMELOGENIN"/>
    <property type="match status" value="1"/>
</dbReference>
<evidence type="ECO:0000313" key="2">
    <source>
        <dbReference type="EMBL" id="KAL1840420.1"/>
    </source>
</evidence>
<gene>
    <name evidence="2" type="ORF">VTJ49DRAFT_494</name>
</gene>
<comment type="caution">
    <text evidence="2">The sequence shown here is derived from an EMBL/GenBank/DDBJ whole genome shotgun (WGS) entry which is preliminary data.</text>
</comment>
<evidence type="ECO:0000313" key="3">
    <source>
        <dbReference type="Proteomes" id="UP001583172"/>
    </source>
</evidence>
<sequence>MIVVRSVLDGLSNGDSIKLLDQRIEEFPVDLEPFFRHILTSIDAIYHQRMALYFHVLLHAPGDLTLMHYSFLDQCFESNVSEVISMPVRPMEDNEIFSRHTTMKRRLNARCKGLIEAYNFDDHQNMLGHRVTFLHRTVRDFLLTDEMTSFMAELLGRFPANAVMLMAYTCLIKALPKGADSGNGMLIRGEFSRNVKFIEKLRKIAVSSNVQLINALTYASRAEAESLGTVTACVDELHRTMVTAWGWRVEETTRQMAHFVVGAGLCQYIRQKLDRREVGYEDATDLLKIALEVAWDQRSEADLAAIVAMLLDAGAKVSDELWGRFILRLGGVRDTDLTQRDATIITLLLPAVKIDYDPDAKAGHRAGLPWAPLDRILLSGSWDSIPPSVIDARLEIIQALFEYGANPNAYAPEFRNIYGSTAWQLLCSTVRQGFPDSRPPAPHTLSAWCKCIEIMVTAGADLLAKGSLTPAEVNDLFPPQLAERITNVMTEHQQPKQLGLRGFGSKLVVNGTRRLTSWVWGGR</sequence>
<evidence type="ECO:0000259" key="1">
    <source>
        <dbReference type="Pfam" id="PF25053"/>
    </source>
</evidence>